<feature type="compositionally biased region" description="Basic and acidic residues" evidence="1">
    <location>
        <begin position="94"/>
        <end position="106"/>
    </location>
</feature>
<dbReference type="OrthoDB" id="10663944at2759"/>
<dbReference type="Proteomes" id="UP001153678">
    <property type="component" value="Unassembled WGS sequence"/>
</dbReference>
<keyword evidence="3" id="KW-1185">Reference proteome</keyword>
<reference evidence="2" key="1">
    <citation type="submission" date="2022-08" db="EMBL/GenBank/DDBJ databases">
        <authorList>
            <person name="Kallberg Y."/>
            <person name="Tangrot J."/>
            <person name="Rosling A."/>
        </authorList>
    </citation>
    <scope>NUCLEOTIDE SEQUENCE</scope>
    <source>
        <strain evidence="2">Wild A</strain>
    </source>
</reference>
<protein>
    <submittedName>
        <fullName evidence="2">15866_t:CDS:1</fullName>
    </submittedName>
</protein>
<sequence>MLAVNTYLRKFGDKISYMPTTNLKNIAIKKLEDKNLKSYYLIVNNENLDEAYFCFEGTVKDGWDMNIFLAILRGLKLPVKLLAGLLAKRRKKRSELEENWQRSVGRDKKKRKRKRKVAKKLNHSKV</sequence>
<feature type="region of interest" description="Disordered" evidence="1">
    <location>
        <begin position="90"/>
        <end position="126"/>
    </location>
</feature>
<feature type="compositionally biased region" description="Basic residues" evidence="1">
    <location>
        <begin position="107"/>
        <end position="126"/>
    </location>
</feature>
<proteinExistence type="predicted"/>
<accession>A0A9W4SHB3</accession>
<dbReference type="EMBL" id="CAMKVN010000356">
    <property type="protein sequence ID" value="CAI2167050.1"/>
    <property type="molecule type" value="Genomic_DNA"/>
</dbReference>
<evidence type="ECO:0000313" key="2">
    <source>
        <dbReference type="EMBL" id="CAI2167050.1"/>
    </source>
</evidence>
<dbReference type="AlphaFoldDB" id="A0A9W4SHB3"/>
<evidence type="ECO:0000313" key="3">
    <source>
        <dbReference type="Proteomes" id="UP001153678"/>
    </source>
</evidence>
<name>A0A9W4SHB3_9GLOM</name>
<gene>
    <name evidence="2" type="ORF">FWILDA_LOCUS2878</name>
</gene>
<comment type="caution">
    <text evidence="2">The sequence shown here is derived from an EMBL/GenBank/DDBJ whole genome shotgun (WGS) entry which is preliminary data.</text>
</comment>
<organism evidence="2 3">
    <name type="scientific">Funneliformis geosporum</name>
    <dbReference type="NCBI Taxonomy" id="1117311"/>
    <lineage>
        <taxon>Eukaryota</taxon>
        <taxon>Fungi</taxon>
        <taxon>Fungi incertae sedis</taxon>
        <taxon>Mucoromycota</taxon>
        <taxon>Glomeromycotina</taxon>
        <taxon>Glomeromycetes</taxon>
        <taxon>Glomerales</taxon>
        <taxon>Glomeraceae</taxon>
        <taxon>Funneliformis</taxon>
    </lineage>
</organism>
<evidence type="ECO:0000256" key="1">
    <source>
        <dbReference type="SAM" id="MobiDB-lite"/>
    </source>
</evidence>